<dbReference type="Proteomes" id="UP000266292">
    <property type="component" value="Plasmid unnamed"/>
</dbReference>
<keyword evidence="3" id="KW-0067">ATP-binding</keyword>
<dbReference type="KEGG" id="pact:CA264_21075"/>
<accession>A0A1X9YYQ1</accession>
<keyword evidence="3" id="KW-0547">Nucleotide-binding</keyword>
<dbReference type="GO" id="GO:0005524">
    <property type="term" value="F:ATP binding"/>
    <property type="evidence" value="ECO:0007669"/>
    <property type="project" value="UniProtKB-KW"/>
</dbReference>
<evidence type="ECO:0000313" key="3">
    <source>
        <dbReference type="EMBL" id="ARS38045.1"/>
    </source>
</evidence>
<geneLocation type="plasmid" evidence="3 4">
    <name>unnamed</name>
</geneLocation>
<evidence type="ECO:0000256" key="1">
    <source>
        <dbReference type="SAM" id="Phobius"/>
    </source>
</evidence>
<keyword evidence="1" id="KW-0812">Transmembrane</keyword>
<evidence type="ECO:0000259" key="2">
    <source>
        <dbReference type="Pfam" id="PF04326"/>
    </source>
</evidence>
<feature type="domain" description="Schlafen AlbA-2" evidence="2">
    <location>
        <begin position="124"/>
        <end position="236"/>
    </location>
</feature>
<organism evidence="3 4">
    <name type="scientific">Pontibacter actiniarum</name>
    <dbReference type="NCBI Taxonomy" id="323450"/>
    <lineage>
        <taxon>Bacteria</taxon>
        <taxon>Pseudomonadati</taxon>
        <taxon>Bacteroidota</taxon>
        <taxon>Cytophagia</taxon>
        <taxon>Cytophagales</taxon>
        <taxon>Hymenobacteraceae</taxon>
        <taxon>Pontibacter</taxon>
    </lineage>
</organism>
<dbReference type="Pfam" id="PF04326">
    <property type="entry name" value="SLFN_AlbA_2"/>
    <property type="match status" value="1"/>
</dbReference>
<keyword evidence="1" id="KW-1133">Transmembrane helix</keyword>
<dbReference type="AlphaFoldDB" id="A0A1X9YYQ1"/>
<dbReference type="EMBL" id="CP021236">
    <property type="protein sequence ID" value="ARS38045.1"/>
    <property type="molecule type" value="Genomic_DNA"/>
</dbReference>
<dbReference type="RefSeq" id="WP_025603796.1">
    <property type="nucleotide sequence ID" value="NZ_CP021236.1"/>
</dbReference>
<keyword evidence="3" id="KW-0614">Plasmid</keyword>
<proteinExistence type="predicted"/>
<feature type="transmembrane region" description="Helical" evidence="1">
    <location>
        <begin position="60"/>
        <end position="79"/>
    </location>
</feature>
<dbReference type="STRING" id="709015.GCA_000472485_00021"/>
<evidence type="ECO:0000313" key="4">
    <source>
        <dbReference type="Proteomes" id="UP000266292"/>
    </source>
</evidence>
<dbReference type="InterPro" id="IPR038461">
    <property type="entry name" value="Schlafen_AlbA_2_dom_sf"/>
</dbReference>
<reference evidence="4" key="1">
    <citation type="submission" date="2017-05" db="EMBL/GenBank/DDBJ databases">
        <authorList>
            <person name="Ray J."/>
            <person name="Price M."/>
            <person name="Deutschbauer A."/>
        </authorList>
    </citation>
    <scope>NUCLEOTIDE SEQUENCE [LARGE SCALE GENOMIC DNA]</scope>
    <source>
        <strain evidence="4">DSM 19842</strain>
        <plasmid evidence="4">unnamed</plasmid>
    </source>
</reference>
<dbReference type="InterPro" id="IPR007421">
    <property type="entry name" value="Schlafen_AlbA_2_dom"/>
</dbReference>
<protein>
    <submittedName>
        <fullName evidence="3">ATP-binding protein</fullName>
    </submittedName>
</protein>
<keyword evidence="1" id="KW-0472">Membrane</keyword>
<dbReference type="Gene3D" id="3.30.950.30">
    <property type="entry name" value="Schlafen, AAA domain"/>
    <property type="match status" value="1"/>
</dbReference>
<name>A0A1X9YYQ1_9BACT</name>
<gene>
    <name evidence="3" type="ORF">CA264_21075</name>
</gene>
<keyword evidence="4" id="KW-1185">Reference proteome</keyword>
<sequence length="253" mass="28422">MSRKLTIVWIGAWIAVAALSLFPLILSIGGVEAQHQEVSWLGKAALTLKGSSPFQKSEPYLIWVLIGLLIAAFILRVLIGNKKLQAMKELYVTHQMATLLTKGESQMVALLPRLLGPDRQQSSYSSPEQAVAKIIAGLMNTQGGYLFIGVNKEGTCSGLEEDYQELGKPHQKHFNQYLLKAVQDMLDPSCCLLLKVNFYTISGKDICRVQVKRSPSPVYVHVGERAHFYIRAEKRILELDVREVLEYIEKVFY</sequence>
<dbReference type="OrthoDB" id="9810282at2"/>